<dbReference type="SMART" id="SM00448">
    <property type="entry name" value="REC"/>
    <property type="match status" value="1"/>
</dbReference>
<sequence length="233" mass="26505">MLIGLLEDEPAHAALLRSAIESLGHDVIAYIDGSAMLRELQRRRLDALVIDWQVPGVSGIEVVRWVRRHFEQRVPVVFVTSRDTEEDIIEGLDSGADDYLVKPFRRGELLARLRAVLRRAYPDSGAAPDVFGAYRFDTRQRQVFLADAPVELKPKEYELALYLFRNQGRLLAHDELLVELWGVSHIDTRTVATHISQLRRKLDLRPHRGFRIVPVYGAGYRLEAIAQEEGSAS</sequence>
<dbReference type="InterPro" id="IPR001867">
    <property type="entry name" value="OmpR/PhoB-type_DNA-bd"/>
</dbReference>
<evidence type="ECO:0000313" key="9">
    <source>
        <dbReference type="Proteomes" id="UP000318405"/>
    </source>
</evidence>
<keyword evidence="3 5" id="KW-0238">DNA-binding</keyword>
<dbReference type="Pfam" id="PF00072">
    <property type="entry name" value="Response_reg"/>
    <property type="match status" value="1"/>
</dbReference>
<dbReference type="Pfam" id="PF00486">
    <property type="entry name" value="Trans_reg_C"/>
    <property type="match status" value="1"/>
</dbReference>
<dbReference type="InterPro" id="IPR001789">
    <property type="entry name" value="Sig_transdc_resp-reg_receiver"/>
</dbReference>
<protein>
    <submittedName>
        <fullName evidence="8">Response regulator transcription factor</fullName>
    </submittedName>
</protein>
<evidence type="ECO:0000256" key="2">
    <source>
        <dbReference type="ARBA" id="ARBA00023012"/>
    </source>
</evidence>
<proteinExistence type="predicted"/>
<evidence type="ECO:0000313" key="8">
    <source>
        <dbReference type="EMBL" id="TSH92725.1"/>
    </source>
</evidence>
<keyword evidence="2" id="KW-0902">Two-component regulatory system</keyword>
<feature type="DNA-binding region" description="OmpR/PhoB-type" evidence="5">
    <location>
        <begin position="126"/>
        <end position="224"/>
    </location>
</feature>
<organism evidence="8 9">
    <name type="scientific">Verticiella sediminum</name>
    <dbReference type="NCBI Taxonomy" id="1247510"/>
    <lineage>
        <taxon>Bacteria</taxon>
        <taxon>Pseudomonadati</taxon>
        <taxon>Pseudomonadota</taxon>
        <taxon>Betaproteobacteria</taxon>
        <taxon>Burkholderiales</taxon>
        <taxon>Alcaligenaceae</taxon>
        <taxon>Verticiella</taxon>
    </lineage>
</organism>
<keyword evidence="9" id="KW-1185">Reference proteome</keyword>
<evidence type="ECO:0000256" key="3">
    <source>
        <dbReference type="ARBA" id="ARBA00023125"/>
    </source>
</evidence>
<dbReference type="PANTHER" id="PTHR48111">
    <property type="entry name" value="REGULATOR OF RPOS"/>
    <property type="match status" value="1"/>
</dbReference>
<feature type="domain" description="OmpR/PhoB-type" evidence="7">
    <location>
        <begin position="126"/>
        <end position="224"/>
    </location>
</feature>
<dbReference type="GO" id="GO:0032993">
    <property type="term" value="C:protein-DNA complex"/>
    <property type="evidence" value="ECO:0007669"/>
    <property type="project" value="TreeGrafter"/>
</dbReference>
<evidence type="ECO:0000256" key="5">
    <source>
        <dbReference type="PROSITE-ProRule" id="PRU01091"/>
    </source>
</evidence>
<dbReference type="InterPro" id="IPR036388">
    <property type="entry name" value="WH-like_DNA-bd_sf"/>
</dbReference>
<feature type="domain" description="Response regulatory" evidence="6">
    <location>
        <begin position="2"/>
        <end position="117"/>
    </location>
</feature>
<dbReference type="Gene3D" id="1.10.10.10">
    <property type="entry name" value="Winged helix-like DNA-binding domain superfamily/Winged helix DNA-binding domain"/>
    <property type="match status" value="1"/>
</dbReference>
<evidence type="ECO:0000256" key="1">
    <source>
        <dbReference type="ARBA" id="ARBA00022553"/>
    </source>
</evidence>
<reference evidence="8 9" key="1">
    <citation type="submission" date="2019-07" db="EMBL/GenBank/DDBJ databases">
        <title>Qingshengfaniella alkalisoli gen. nov., sp. nov., isolated from saline soil.</title>
        <authorList>
            <person name="Xu L."/>
            <person name="Huang X.-X."/>
            <person name="Sun J.-Q."/>
        </authorList>
    </citation>
    <scope>NUCLEOTIDE SEQUENCE [LARGE SCALE GENOMIC DNA]</scope>
    <source>
        <strain evidence="8 9">DSM 27279</strain>
    </source>
</reference>
<dbReference type="PROSITE" id="PS50110">
    <property type="entry name" value="RESPONSE_REGULATORY"/>
    <property type="match status" value="1"/>
</dbReference>
<dbReference type="AlphaFoldDB" id="A0A556AIN5"/>
<dbReference type="GO" id="GO:0006355">
    <property type="term" value="P:regulation of DNA-templated transcription"/>
    <property type="evidence" value="ECO:0007669"/>
    <property type="project" value="InterPro"/>
</dbReference>
<dbReference type="Proteomes" id="UP000318405">
    <property type="component" value="Unassembled WGS sequence"/>
</dbReference>
<dbReference type="Gene3D" id="3.40.50.2300">
    <property type="match status" value="1"/>
</dbReference>
<dbReference type="GO" id="GO:0000976">
    <property type="term" value="F:transcription cis-regulatory region binding"/>
    <property type="evidence" value="ECO:0007669"/>
    <property type="project" value="TreeGrafter"/>
</dbReference>
<dbReference type="PROSITE" id="PS51755">
    <property type="entry name" value="OMPR_PHOB"/>
    <property type="match status" value="1"/>
</dbReference>
<feature type="modified residue" description="4-aspartylphosphate" evidence="4">
    <location>
        <position position="51"/>
    </location>
</feature>
<dbReference type="PANTHER" id="PTHR48111:SF40">
    <property type="entry name" value="PHOSPHATE REGULON TRANSCRIPTIONAL REGULATORY PROTEIN PHOB"/>
    <property type="match status" value="1"/>
</dbReference>
<dbReference type="GO" id="GO:0005829">
    <property type="term" value="C:cytosol"/>
    <property type="evidence" value="ECO:0007669"/>
    <property type="project" value="TreeGrafter"/>
</dbReference>
<evidence type="ECO:0000256" key="4">
    <source>
        <dbReference type="PROSITE-ProRule" id="PRU00169"/>
    </source>
</evidence>
<dbReference type="InterPro" id="IPR011006">
    <property type="entry name" value="CheY-like_superfamily"/>
</dbReference>
<dbReference type="RefSeq" id="WP_143949091.1">
    <property type="nucleotide sequence ID" value="NZ_BAABMB010000001.1"/>
</dbReference>
<dbReference type="SMART" id="SM00862">
    <property type="entry name" value="Trans_reg_C"/>
    <property type="match status" value="1"/>
</dbReference>
<dbReference type="OrthoDB" id="9802426at2"/>
<dbReference type="Gene3D" id="6.10.250.690">
    <property type="match status" value="1"/>
</dbReference>
<name>A0A556AIN5_9BURK</name>
<dbReference type="CDD" id="cd00383">
    <property type="entry name" value="trans_reg_C"/>
    <property type="match status" value="1"/>
</dbReference>
<dbReference type="GO" id="GO:0000156">
    <property type="term" value="F:phosphorelay response regulator activity"/>
    <property type="evidence" value="ECO:0007669"/>
    <property type="project" value="TreeGrafter"/>
</dbReference>
<comment type="caution">
    <text evidence="8">The sequence shown here is derived from an EMBL/GenBank/DDBJ whole genome shotgun (WGS) entry which is preliminary data.</text>
</comment>
<dbReference type="EMBL" id="VLTJ01000029">
    <property type="protein sequence ID" value="TSH92725.1"/>
    <property type="molecule type" value="Genomic_DNA"/>
</dbReference>
<dbReference type="InterPro" id="IPR039420">
    <property type="entry name" value="WalR-like"/>
</dbReference>
<gene>
    <name evidence="8" type="ORF">FOZ76_15025</name>
</gene>
<accession>A0A556AIN5</accession>
<evidence type="ECO:0000259" key="7">
    <source>
        <dbReference type="PROSITE" id="PS51755"/>
    </source>
</evidence>
<keyword evidence="1 4" id="KW-0597">Phosphoprotein</keyword>
<dbReference type="CDD" id="cd17574">
    <property type="entry name" value="REC_OmpR"/>
    <property type="match status" value="1"/>
</dbReference>
<evidence type="ECO:0000259" key="6">
    <source>
        <dbReference type="PROSITE" id="PS50110"/>
    </source>
</evidence>
<dbReference type="SUPFAM" id="SSF52172">
    <property type="entry name" value="CheY-like"/>
    <property type="match status" value="1"/>
</dbReference>